<dbReference type="NCBIfam" id="TIGR02937">
    <property type="entry name" value="sigma70-ECF"/>
    <property type="match status" value="1"/>
</dbReference>
<proteinExistence type="inferred from homology"/>
<evidence type="ECO:0000256" key="1">
    <source>
        <dbReference type="ARBA" id="ARBA00010641"/>
    </source>
</evidence>
<comment type="caution">
    <text evidence="8">The sequence shown here is derived from an EMBL/GenBank/DDBJ whole genome shotgun (WGS) entry which is preliminary data.</text>
</comment>
<evidence type="ECO:0000313" key="8">
    <source>
        <dbReference type="EMBL" id="MEQ2636791.1"/>
    </source>
</evidence>
<evidence type="ECO:0000259" key="7">
    <source>
        <dbReference type="Pfam" id="PF08281"/>
    </source>
</evidence>
<evidence type="ECO:0000256" key="4">
    <source>
        <dbReference type="ARBA" id="ARBA00023125"/>
    </source>
</evidence>
<dbReference type="InterPro" id="IPR014284">
    <property type="entry name" value="RNA_pol_sigma-70_dom"/>
</dbReference>
<dbReference type="InterPro" id="IPR007627">
    <property type="entry name" value="RNA_pol_sigma70_r2"/>
</dbReference>
<keyword evidence="4" id="KW-0238">DNA-binding</keyword>
<dbReference type="Gene3D" id="1.10.10.10">
    <property type="entry name" value="Winged helix-like DNA-binding domain superfamily/Winged helix DNA-binding domain"/>
    <property type="match status" value="1"/>
</dbReference>
<dbReference type="PANTHER" id="PTHR43133">
    <property type="entry name" value="RNA POLYMERASE ECF-TYPE SIGMA FACTO"/>
    <property type="match status" value="1"/>
</dbReference>
<keyword evidence="5" id="KW-0804">Transcription</keyword>
<feature type="domain" description="RNA polymerase sigma factor 70 region 4 type 2" evidence="7">
    <location>
        <begin position="108"/>
        <end position="160"/>
    </location>
</feature>
<evidence type="ECO:0000256" key="2">
    <source>
        <dbReference type="ARBA" id="ARBA00023015"/>
    </source>
</evidence>
<gene>
    <name evidence="8" type="ORF">AAAT05_00280</name>
</gene>
<name>A0ABV1IDY7_9ACTN</name>
<dbReference type="InterPro" id="IPR013325">
    <property type="entry name" value="RNA_pol_sigma_r2"/>
</dbReference>
<dbReference type="CDD" id="cd06171">
    <property type="entry name" value="Sigma70_r4"/>
    <property type="match status" value="1"/>
</dbReference>
<keyword evidence="2" id="KW-0805">Transcription regulation</keyword>
<dbReference type="PANTHER" id="PTHR43133:SF8">
    <property type="entry name" value="RNA POLYMERASE SIGMA FACTOR HI_1459-RELATED"/>
    <property type="match status" value="1"/>
</dbReference>
<evidence type="ECO:0000256" key="3">
    <source>
        <dbReference type="ARBA" id="ARBA00023082"/>
    </source>
</evidence>
<evidence type="ECO:0000259" key="6">
    <source>
        <dbReference type="Pfam" id="PF04542"/>
    </source>
</evidence>
<dbReference type="InterPro" id="IPR039425">
    <property type="entry name" value="RNA_pol_sigma-70-like"/>
</dbReference>
<dbReference type="SUPFAM" id="SSF88659">
    <property type="entry name" value="Sigma3 and sigma4 domains of RNA polymerase sigma factors"/>
    <property type="match status" value="1"/>
</dbReference>
<dbReference type="EMBL" id="JBBNGS010000001">
    <property type="protein sequence ID" value="MEQ2636791.1"/>
    <property type="molecule type" value="Genomic_DNA"/>
</dbReference>
<dbReference type="RefSeq" id="WP_349181152.1">
    <property type="nucleotide sequence ID" value="NZ_JBBNGS010000001.1"/>
</dbReference>
<dbReference type="InterPro" id="IPR013249">
    <property type="entry name" value="RNA_pol_sigma70_r4_t2"/>
</dbReference>
<sequence>MPREVVRSDAFIKATMRNHGTAVFRLAISQTGSKADAEDVYQDVFIALACCDTNFKDAEHLKAWLLRTTINRCRDLSRSWWKRRGSSLETLTLDLPDKDANGEAANYEALWKAVRKLPERYRALVHLRYVEEMTCEQIADITDTNASTVRTRLSRAHQKLRTLLEESNETI</sequence>
<evidence type="ECO:0000313" key="9">
    <source>
        <dbReference type="Proteomes" id="UP001478817"/>
    </source>
</evidence>
<organism evidence="8 9">
    <name type="scientific">Paratractidigestivibacter faecalis</name>
    <dbReference type="NCBI Taxonomy" id="2292441"/>
    <lineage>
        <taxon>Bacteria</taxon>
        <taxon>Bacillati</taxon>
        <taxon>Actinomycetota</taxon>
        <taxon>Coriobacteriia</taxon>
        <taxon>Coriobacteriales</taxon>
        <taxon>Atopobiaceae</taxon>
        <taxon>Paratractidigestivibacter</taxon>
    </lineage>
</organism>
<accession>A0ABV1IDY7</accession>
<dbReference type="InterPro" id="IPR036388">
    <property type="entry name" value="WH-like_DNA-bd_sf"/>
</dbReference>
<comment type="similarity">
    <text evidence="1">Belongs to the sigma-70 factor family. ECF subfamily.</text>
</comment>
<evidence type="ECO:0000256" key="5">
    <source>
        <dbReference type="ARBA" id="ARBA00023163"/>
    </source>
</evidence>
<dbReference type="Proteomes" id="UP001478817">
    <property type="component" value="Unassembled WGS sequence"/>
</dbReference>
<reference evidence="8 9" key="1">
    <citation type="submission" date="2024-04" db="EMBL/GenBank/DDBJ databases">
        <title>Human intestinal bacterial collection.</title>
        <authorList>
            <person name="Pauvert C."/>
            <person name="Hitch T.C.A."/>
            <person name="Clavel T."/>
        </authorList>
    </citation>
    <scope>NUCLEOTIDE SEQUENCE [LARGE SCALE GENOMIC DNA]</scope>
    <source>
        <strain evidence="8 9">CLA-AA-H197</strain>
    </source>
</reference>
<keyword evidence="3" id="KW-0731">Sigma factor</keyword>
<protein>
    <submittedName>
        <fullName evidence="8">Sigma-70 family RNA polymerase sigma factor</fullName>
    </submittedName>
</protein>
<feature type="domain" description="RNA polymerase sigma-70 region 2" evidence="6">
    <location>
        <begin position="17"/>
        <end position="79"/>
    </location>
</feature>
<keyword evidence="9" id="KW-1185">Reference proteome</keyword>
<dbReference type="InterPro" id="IPR013324">
    <property type="entry name" value="RNA_pol_sigma_r3/r4-like"/>
</dbReference>
<dbReference type="Pfam" id="PF08281">
    <property type="entry name" value="Sigma70_r4_2"/>
    <property type="match status" value="1"/>
</dbReference>
<dbReference type="Pfam" id="PF04542">
    <property type="entry name" value="Sigma70_r2"/>
    <property type="match status" value="1"/>
</dbReference>
<dbReference type="SUPFAM" id="SSF88946">
    <property type="entry name" value="Sigma2 domain of RNA polymerase sigma factors"/>
    <property type="match status" value="1"/>
</dbReference>
<dbReference type="Gene3D" id="1.10.1740.10">
    <property type="match status" value="1"/>
</dbReference>